<evidence type="ECO:0000256" key="2">
    <source>
        <dbReference type="ARBA" id="ARBA00023125"/>
    </source>
</evidence>
<dbReference type="GO" id="GO:0006310">
    <property type="term" value="P:DNA recombination"/>
    <property type="evidence" value="ECO:0007669"/>
    <property type="project" value="UniProtKB-KW"/>
</dbReference>
<feature type="compositionally biased region" description="Basic and acidic residues" evidence="5">
    <location>
        <begin position="308"/>
        <end position="318"/>
    </location>
</feature>
<keyword evidence="2 4" id="KW-0238">DNA-binding</keyword>
<reference evidence="8 9" key="1">
    <citation type="submission" date="2020-08" db="EMBL/GenBank/DDBJ databases">
        <title>Sequencing the genomes of 1000 actinobacteria strains.</title>
        <authorList>
            <person name="Klenk H.-P."/>
        </authorList>
    </citation>
    <scope>NUCLEOTIDE SEQUENCE [LARGE SCALE GENOMIC DNA]</scope>
    <source>
        <strain evidence="8 9">DSM 45790</strain>
    </source>
</reference>
<dbReference type="GO" id="GO:0003677">
    <property type="term" value="F:DNA binding"/>
    <property type="evidence" value="ECO:0007669"/>
    <property type="project" value="UniProtKB-UniRule"/>
</dbReference>
<organism evidence="8 9">
    <name type="scientific">Sphaerisporangium krabiense</name>
    <dbReference type="NCBI Taxonomy" id="763782"/>
    <lineage>
        <taxon>Bacteria</taxon>
        <taxon>Bacillati</taxon>
        <taxon>Actinomycetota</taxon>
        <taxon>Actinomycetes</taxon>
        <taxon>Streptosporangiales</taxon>
        <taxon>Streptosporangiaceae</taxon>
        <taxon>Sphaerisporangium</taxon>
    </lineage>
</organism>
<feature type="domain" description="Core-binding (CB)" evidence="7">
    <location>
        <begin position="27"/>
        <end position="112"/>
    </location>
</feature>
<evidence type="ECO:0000256" key="3">
    <source>
        <dbReference type="ARBA" id="ARBA00023172"/>
    </source>
</evidence>
<dbReference type="PANTHER" id="PTHR30349:SF41">
    <property type="entry name" value="INTEGRASE_RECOMBINASE PROTEIN MJ0367-RELATED"/>
    <property type="match status" value="1"/>
</dbReference>
<evidence type="ECO:0000313" key="8">
    <source>
        <dbReference type="EMBL" id="MBB5626667.1"/>
    </source>
</evidence>
<dbReference type="CDD" id="cd00397">
    <property type="entry name" value="DNA_BRE_C"/>
    <property type="match status" value="1"/>
</dbReference>
<dbReference type="EMBL" id="JACHBR010000001">
    <property type="protein sequence ID" value="MBB5626667.1"/>
    <property type="molecule type" value="Genomic_DNA"/>
</dbReference>
<dbReference type="InterPro" id="IPR013762">
    <property type="entry name" value="Integrase-like_cat_sf"/>
</dbReference>
<dbReference type="RefSeq" id="WP_184610769.1">
    <property type="nucleotide sequence ID" value="NZ_BOOS01000029.1"/>
</dbReference>
<sequence length="330" mass="36985">MAEVISFDPSRTRRRPGRRAPAVPRGADLETLLDSWTLALEAANKSPRTVRSYTDTAKAFIAFLAGNSYPTDAEGVQAEHVRAFLRAEIERTSPASADVRFRNLGVWWNWMCAPEQAERTQPSPVHKSDRPKVSRKIRKYLSEEEVRALLKTCAGTGFEARRDSAIVWILYDNGARKSGLANLRVEDVDLRGRRLRITLKGGDEHWAPIGAKAASALDRYIRARSAHAKARVSPWLWLGVQGRGTEHFGHAGVYRMLRRRGEEAGIEGVVHPHRFRGTATHNLLKAGASEGDVQRILGWKTPGMVGRYSEELSDERAREAHRRLSPGDRL</sequence>
<comment type="caution">
    <text evidence="8">The sequence shown here is derived from an EMBL/GenBank/DDBJ whole genome shotgun (WGS) entry which is preliminary data.</text>
</comment>
<evidence type="ECO:0000259" key="6">
    <source>
        <dbReference type="PROSITE" id="PS51898"/>
    </source>
</evidence>
<dbReference type="InterPro" id="IPR011010">
    <property type="entry name" value="DNA_brk_join_enz"/>
</dbReference>
<dbReference type="GO" id="GO:0015074">
    <property type="term" value="P:DNA integration"/>
    <property type="evidence" value="ECO:0007669"/>
    <property type="project" value="InterPro"/>
</dbReference>
<dbReference type="Gene3D" id="1.10.150.130">
    <property type="match status" value="1"/>
</dbReference>
<dbReference type="InterPro" id="IPR002104">
    <property type="entry name" value="Integrase_catalytic"/>
</dbReference>
<evidence type="ECO:0000259" key="7">
    <source>
        <dbReference type="PROSITE" id="PS51900"/>
    </source>
</evidence>
<dbReference type="PROSITE" id="PS51900">
    <property type="entry name" value="CB"/>
    <property type="match status" value="1"/>
</dbReference>
<protein>
    <submittedName>
        <fullName evidence="8">Site-specific recombinase XerD</fullName>
    </submittedName>
</protein>
<feature type="region of interest" description="Disordered" evidence="5">
    <location>
        <begin position="308"/>
        <end position="330"/>
    </location>
</feature>
<dbReference type="Proteomes" id="UP000588112">
    <property type="component" value="Unassembled WGS sequence"/>
</dbReference>
<evidence type="ECO:0000256" key="1">
    <source>
        <dbReference type="ARBA" id="ARBA00008857"/>
    </source>
</evidence>
<dbReference type="AlphaFoldDB" id="A0A7W8Z392"/>
<gene>
    <name evidence="8" type="ORF">BJ981_002366</name>
</gene>
<dbReference type="Pfam" id="PF00589">
    <property type="entry name" value="Phage_integrase"/>
    <property type="match status" value="1"/>
</dbReference>
<keyword evidence="9" id="KW-1185">Reference proteome</keyword>
<accession>A0A7W8Z392</accession>
<keyword evidence="3" id="KW-0233">DNA recombination</keyword>
<dbReference type="PROSITE" id="PS51898">
    <property type="entry name" value="TYR_RECOMBINASE"/>
    <property type="match status" value="1"/>
</dbReference>
<dbReference type="Gene3D" id="1.10.443.10">
    <property type="entry name" value="Intergrase catalytic core"/>
    <property type="match status" value="1"/>
</dbReference>
<feature type="domain" description="Tyr recombinase" evidence="6">
    <location>
        <begin position="136"/>
        <end position="322"/>
    </location>
</feature>
<dbReference type="SUPFAM" id="SSF56349">
    <property type="entry name" value="DNA breaking-rejoining enzymes"/>
    <property type="match status" value="1"/>
</dbReference>
<evidence type="ECO:0000256" key="4">
    <source>
        <dbReference type="PROSITE-ProRule" id="PRU01248"/>
    </source>
</evidence>
<name>A0A7W8Z392_9ACTN</name>
<dbReference type="InterPro" id="IPR050090">
    <property type="entry name" value="Tyrosine_recombinase_XerCD"/>
</dbReference>
<dbReference type="InterPro" id="IPR044068">
    <property type="entry name" value="CB"/>
</dbReference>
<proteinExistence type="inferred from homology"/>
<evidence type="ECO:0000313" key="9">
    <source>
        <dbReference type="Proteomes" id="UP000588112"/>
    </source>
</evidence>
<comment type="similarity">
    <text evidence="1">Belongs to the 'phage' integrase family.</text>
</comment>
<dbReference type="PANTHER" id="PTHR30349">
    <property type="entry name" value="PHAGE INTEGRASE-RELATED"/>
    <property type="match status" value="1"/>
</dbReference>
<evidence type="ECO:0000256" key="5">
    <source>
        <dbReference type="SAM" id="MobiDB-lite"/>
    </source>
</evidence>
<feature type="region of interest" description="Disordered" evidence="5">
    <location>
        <begin position="1"/>
        <end position="23"/>
    </location>
</feature>
<dbReference type="InterPro" id="IPR010998">
    <property type="entry name" value="Integrase_recombinase_N"/>
</dbReference>